<sequence length="137" mass="14794">MASCLLKSFVGVSLNVSCLTSKSQFQWTATNEASAKTFVMLKCPEECNEGVKDGFSADLVQVGKAFNSTLHMLNTSRLLNHVTIFQCQDGEVNISAMPCSNILIEREATSQGDPLIYVVTGVIAPFVVLAALLLAKY</sequence>
<organism evidence="2 3">
    <name type="scientific">Lymnaea stagnalis</name>
    <name type="common">Great pond snail</name>
    <name type="synonym">Helix stagnalis</name>
    <dbReference type="NCBI Taxonomy" id="6523"/>
    <lineage>
        <taxon>Eukaryota</taxon>
        <taxon>Metazoa</taxon>
        <taxon>Spiralia</taxon>
        <taxon>Lophotrochozoa</taxon>
        <taxon>Mollusca</taxon>
        <taxon>Gastropoda</taxon>
        <taxon>Heterobranchia</taxon>
        <taxon>Euthyneura</taxon>
        <taxon>Panpulmonata</taxon>
        <taxon>Hygrophila</taxon>
        <taxon>Lymnaeoidea</taxon>
        <taxon>Lymnaeidae</taxon>
        <taxon>Lymnaea</taxon>
    </lineage>
</organism>
<evidence type="ECO:0000313" key="2">
    <source>
        <dbReference type="EMBL" id="CAL1547359.1"/>
    </source>
</evidence>
<comment type="caution">
    <text evidence="2">The sequence shown here is derived from an EMBL/GenBank/DDBJ whole genome shotgun (WGS) entry which is preliminary data.</text>
</comment>
<evidence type="ECO:0000256" key="1">
    <source>
        <dbReference type="SAM" id="Phobius"/>
    </source>
</evidence>
<keyword evidence="3" id="KW-1185">Reference proteome</keyword>
<feature type="transmembrane region" description="Helical" evidence="1">
    <location>
        <begin position="115"/>
        <end position="135"/>
    </location>
</feature>
<accession>A0AAV2IJU9</accession>
<protein>
    <submittedName>
        <fullName evidence="2">Uncharacterized protein</fullName>
    </submittedName>
</protein>
<proteinExistence type="predicted"/>
<keyword evidence="1" id="KW-0472">Membrane</keyword>
<dbReference type="AlphaFoldDB" id="A0AAV2IJU9"/>
<reference evidence="2 3" key="1">
    <citation type="submission" date="2024-04" db="EMBL/GenBank/DDBJ databases">
        <authorList>
            <consortium name="Genoscope - CEA"/>
            <person name="William W."/>
        </authorList>
    </citation>
    <scope>NUCLEOTIDE SEQUENCE [LARGE SCALE GENOMIC DNA]</scope>
</reference>
<gene>
    <name evidence="2" type="ORF">GSLYS_00020684001</name>
</gene>
<evidence type="ECO:0000313" key="3">
    <source>
        <dbReference type="Proteomes" id="UP001497497"/>
    </source>
</evidence>
<dbReference type="EMBL" id="CAXITT010000956">
    <property type="protein sequence ID" value="CAL1547359.1"/>
    <property type="molecule type" value="Genomic_DNA"/>
</dbReference>
<keyword evidence="1" id="KW-0812">Transmembrane</keyword>
<name>A0AAV2IJU9_LYMST</name>
<dbReference type="Proteomes" id="UP001497497">
    <property type="component" value="Unassembled WGS sequence"/>
</dbReference>
<feature type="non-terminal residue" evidence="2">
    <location>
        <position position="137"/>
    </location>
</feature>
<keyword evidence="1" id="KW-1133">Transmembrane helix</keyword>